<dbReference type="AlphaFoldDB" id="A0A149S7S3"/>
<organism evidence="2 3">
    <name type="scientific">Gluconobacter oxydans</name>
    <name type="common">Gluconobacter suboxydans</name>
    <dbReference type="NCBI Taxonomy" id="442"/>
    <lineage>
        <taxon>Bacteria</taxon>
        <taxon>Pseudomonadati</taxon>
        <taxon>Pseudomonadota</taxon>
        <taxon>Alphaproteobacteria</taxon>
        <taxon>Acetobacterales</taxon>
        <taxon>Acetobacteraceae</taxon>
        <taxon>Gluconobacter</taxon>
    </lineage>
</organism>
<accession>A0A149S7S3</accession>
<dbReference type="Proteomes" id="UP000075655">
    <property type="component" value="Unassembled WGS sequence"/>
</dbReference>
<keyword evidence="1" id="KW-0732">Signal</keyword>
<proteinExistence type="predicted"/>
<dbReference type="PATRIC" id="fig|442.8.peg.2619"/>
<evidence type="ECO:0008006" key="4">
    <source>
        <dbReference type="Google" id="ProtNLM"/>
    </source>
</evidence>
<gene>
    <name evidence="2" type="ORF">AD934_00985</name>
</gene>
<dbReference type="RefSeq" id="WP_062499601.1">
    <property type="nucleotide sequence ID" value="NZ_LHZG01000081.1"/>
</dbReference>
<protein>
    <recommendedName>
        <fullName evidence="4">Peptidase M28</fullName>
    </recommendedName>
</protein>
<name>A0A149S7S3_GLUOY</name>
<comment type="caution">
    <text evidence="2">The sequence shown here is derived from an EMBL/GenBank/DDBJ whole genome shotgun (WGS) entry which is preliminary data.</text>
</comment>
<dbReference type="SUPFAM" id="SSF53187">
    <property type="entry name" value="Zn-dependent exopeptidases"/>
    <property type="match status" value="1"/>
</dbReference>
<evidence type="ECO:0000256" key="1">
    <source>
        <dbReference type="SAM" id="SignalP"/>
    </source>
</evidence>
<dbReference type="EMBL" id="LHZG01000081">
    <property type="protein sequence ID" value="KXV22776.1"/>
    <property type="molecule type" value="Genomic_DNA"/>
</dbReference>
<evidence type="ECO:0000313" key="3">
    <source>
        <dbReference type="Proteomes" id="UP000075655"/>
    </source>
</evidence>
<sequence>MTQKTFPRRSLFLATALTAVLLAPVAGHADPTAEISPLRMSETMKILASDRFEGRAPGTEGEKVTVPWLIEQYKALGLEPAGENGGWTQTVPMIRTRTAANGSITARTRGRTLPLIQLQDIYGHLEK</sequence>
<feature type="signal peptide" evidence="1">
    <location>
        <begin position="1"/>
        <end position="29"/>
    </location>
</feature>
<feature type="chain" id="PRO_5007554329" description="Peptidase M28" evidence="1">
    <location>
        <begin position="30"/>
        <end position="127"/>
    </location>
</feature>
<evidence type="ECO:0000313" key="2">
    <source>
        <dbReference type="EMBL" id="KXV22776.1"/>
    </source>
</evidence>
<reference evidence="2 3" key="1">
    <citation type="submission" date="2015-06" db="EMBL/GenBank/DDBJ databases">
        <title>Improved classification and identification of acetic acid bacteria using matrix-assisted laser desorption/ionization time-of-flight mass spectrometry; Gluconobacter nephelii and Gluconobacter uchimurae are later heterotypic synonyms of Gluconobacter japonicus and Gluconobacter oxydans, respectively.</title>
        <authorList>
            <person name="Li L."/>
            <person name="Cleenwerck I."/>
            <person name="De Vuyst L."/>
            <person name="Vandamme P."/>
        </authorList>
    </citation>
    <scope>NUCLEOTIDE SEQUENCE [LARGE SCALE GENOMIC DNA]</scope>
    <source>
        <strain evidence="2 3">LMG 1676</strain>
    </source>
</reference>